<organism evidence="1 2">
    <name type="scientific">Pluteus cervinus</name>
    <dbReference type="NCBI Taxonomy" id="181527"/>
    <lineage>
        <taxon>Eukaryota</taxon>
        <taxon>Fungi</taxon>
        <taxon>Dikarya</taxon>
        <taxon>Basidiomycota</taxon>
        <taxon>Agaricomycotina</taxon>
        <taxon>Agaricomycetes</taxon>
        <taxon>Agaricomycetidae</taxon>
        <taxon>Agaricales</taxon>
        <taxon>Pluteineae</taxon>
        <taxon>Pluteaceae</taxon>
        <taxon>Pluteus</taxon>
    </lineage>
</organism>
<reference evidence="1 2" key="1">
    <citation type="journal article" date="2019" name="Nat. Ecol. Evol.">
        <title>Megaphylogeny resolves global patterns of mushroom evolution.</title>
        <authorList>
            <person name="Varga T."/>
            <person name="Krizsan K."/>
            <person name="Foldi C."/>
            <person name="Dima B."/>
            <person name="Sanchez-Garcia M."/>
            <person name="Sanchez-Ramirez S."/>
            <person name="Szollosi G.J."/>
            <person name="Szarkandi J.G."/>
            <person name="Papp V."/>
            <person name="Albert L."/>
            <person name="Andreopoulos W."/>
            <person name="Angelini C."/>
            <person name="Antonin V."/>
            <person name="Barry K.W."/>
            <person name="Bougher N.L."/>
            <person name="Buchanan P."/>
            <person name="Buyck B."/>
            <person name="Bense V."/>
            <person name="Catcheside P."/>
            <person name="Chovatia M."/>
            <person name="Cooper J."/>
            <person name="Damon W."/>
            <person name="Desjardin D."/>
            <person name="Finy P."/>
            <person name="Geml J."/>
            <person name="Haridas S."/>
            <person name="Hughes K."/>
            <person name="Justo A."/>
            <person name="Karasinski D."/>
            <person name="Kautmanova I."/>
            <person name="Kiss B."/>
            <person name="Kocsube S."/>
            <person name="Kotiranta H."/>
            <person name="LaButti K.M."/>
            <person name="Lechner B.E."/>
            <person name="Liimatainen K."/>
            <person name="Lipzen A."/>
            <person name="Lukacs Z."/>
            <person name="Mihaltcheva S."/>
            <person name="Morgado L.N."/>
            <person name="Niskanen T."/>
            <person name="Noordeloos M.E."/>
            <person name="Ohm R.A."/>
            <person name="Ortiz-Santana B."/>
            <person name="Ovrebo C."/>
            <person name="Racz N."/>
            <person name="Riley R."/>
            <person name="Savchenko A."/>
            <person name="Shiryaev A."/>
            <person name="Soop K."/>
            <person name="Spirin V."/>
            <person name="Szebenyi C."/>
            <person name="Tomsovsky M."/>
            <person name="Tulloss R.E."/>
            <person name="Uehling J."/>
            <person name="Grigoriev I.V."/>
            <person name="Vagvolgyi C."/>
            <person name="Papp T."/>
            <person name="Martin F.M."/>
            <person name="Miettinen O."/>
            <person name="Hibbett D.S."/>
            <person name="Nagy L.G."/>
        </authorList>
    </citation>
    <scope>NUCLEOTIDE SEQUENCE [LARGE SCALE GENOMIC DNA]</scope>
    <source>
        <strain evidence="1 2">NL-1719</strain>
    </source>
</reference>
<keyword evidence="2" id="KW-1185">Reference proteome</keyword>
<gene>
    <name evidence="1" type="ORF">BDN72DRAFT_964489</name>
</gene>
<protein>
    <submittedName>
        <fullName evidence="1">Aldehyde dehydrogenase</fullName>
    </submittedName>
</protein>
<sequence length="500" mass="54079">MATVYNGEWNTPLYKGKASFPTGLFINGQFVAGSNGTTIDVINPTNGKVITKISEGTAKDVDLAVEAAQKAFDTAWGLKVSGAGRGELLNKLASLMERDSKELAALEALDNGKTFNWALGTDVSFAIATIKYYAGWADKIHGQTIETDERKLIYTRHEPIGVVGQIIPWNFPLLMLAWKLGPALATGNAIVLKPSEFTPLTALRVCSLIQEAGFPPGVVNVVTGYGNTVGAAISEHLKIDKVAFTGSTLVGRKIMEAAAKSNLKNVTLELGGKSPNIIFDDADLDQAVNWAIHGVFWNHGQACCAGSRIFVQAGIYDEFLKKLTAKAKAIKIGDPFGEGTDQGPQVSEIQYDRIMGYINSGKEQGATVHYGGERWGTEGYFVQPTIFTDTTPDMKIVKEEIFGPVGVVIKFEDEDDVIRQANDTVYGLAAAVFSQNINRALETAHRLQAGTAWVNCVNQLHANVPFGGFKQSGIGRELGEYALSNYTHVKAVHVNLRYTL</sequence>
<name>A0ACD3AA61_9AGAR</name>
<evidence type="ECO:0000313" key="2">
    <source>
        <dbReference type="Proteomes" id="UP000308600"/>
    </source>
</evidence>
<accession>A0ACD3AA61</accession>
<proteinExistence type="predicted"/>
<dbReference type="EMBL" id="ML208576">
    <property type="protein sequence ID" value="TFK62514.1"/>
    <property type="molecule type" value="Genomic_DNA"/>
</dbReference>
<evidence type="ECO:0000313" key="1">
    <source>
        <dbReference type="EMBL" id="TFK62514.1"/>
    </source>
</evidence>
<dbReference type="Proteomes" id="UP000308600">
    <property type="component" value="Unassembled WGS sequence"/>
</dbReference>